<dbReference type="EMBL" id="OIVN01006344">
    <property type="protein sequence ID" value="SPD31064.1"/>
    <property type="molecule type" value="Genomic_DNA"/>
</dbReference>
<gene>
    <name evidence="4" type="ORF">FSB_LOCUS58946</name>
</gene>
<evidence type="ECO:0000256" key="1">
    <source>
        <dbReference type="SAM" id="MobiDB-lite"/>
    </source>
</evidence>
<dbReference type="Pfam" id="PF13966">
    <property type="entry name" value="zf-RVT"/>
    <property type="match status" value="1"/>
</dbReference>
<dbReference type="PROSITE" id="PS51421">
    <property type="entry name" value="RAS"/>
    <property type="match status" value="1"/>
</dbReference>
<dbReference type="InterPro" id="IPR043502">
    <property type="entry name" value="DNA/RNA_pol_sf"/>
</dbReference>
<dbReference type="InterPro" id="IPR036691">
    <property type="entry name" value="Endo/exonu/phosph_ase_sf"/>
</dbReference>
<dbReference type="SUPFAM" id="SSF52540">
    <property type="entry name" value="P-loop containing nucleoside triphosphate hydrolases"/>
    <property type="match status" value="2"/>
</dbReference>
<dbReference type="SMART" id="SM00175">
    <property type="entry name" value="RAB"/>
    <property type="match status" value="2"/>
</dbReference>
<reference evidence="4" key="1">
    <citation type="submission" date="2018-02" db="EMBL/GenBank/DDBJ databases">
        <authorList>
            <person name="Cohen D.B."/>
            <person name="Kent A.D."/>
        </authorList>
    </citation>
    <scope>NUCLEOTIDE SEQUENCE</scope>
</reference>
<dbReference type="SMART" id="SM00173">
    <property type="entry name" value="RAS"/>
    <property type="match status" value="1"/>
</dbReference>
<dbReference type="PROSITE" id="PS50878">
    <property type="entry name" value="RT_POL"/>
    <property type="match status" value="1"/>
</dbReference>
<feature type="region of interest" description="Disordered" evidence="1">
    <location>
        <begin position="335"/>
        <end position="415"/>
    </location>
</feature>
<dbReference type="SMART" id="SM00174">
    <property type="entry name" value="RHO"/>
    <property type="match status" value="1"/>
</dbReference>
<keyword evidence="2" id="KW-1133">Transmembrane helix</keyword>
<keyword evidence="2" id="KW-0472">Membrane</keyword>
<accession>A0A2N9J3A5</accession>
<dbReference type="FunFam" id="3.40.50.300:FF:001447">
    <property type="entry name" value="Ras-related protein Rab-1B"/>
    <property type="match status" value="2"/>
</dbReference>
<dbReference type="CDD" id="cd01650">
    <property type="entry name" value="RT_nLTR_like"/>
    <property type="match status" value="1"/>
</dbReference>
<dbReference type="PANTHER" id="PTHR33116">
    <property type="entry name" value="REVERSE TRANSCRIPTASE ZINC-BINDING DOMAIN-CONTAINING PROTEIN-RELATED-RELATED"/>
    <property type="match status" value="1"/>
</dbReference>
<feature type="transmembrane region" description="Helical" evidence="2">
    <location>
        <begin position="1846"/>
        <end position="1865"/>
    </location>
</feature>
<sequence>MAAYRAEDDYDYLFKLVLIGDSGVGKSNLLSRFTKNEFSLESKSTIGVEFATRTIRVDDNIVKAQIWDTAGQESRFFHVESKSYEIVRHVNDLRIIERGQKHLSHVTMGFATARWCHDILLEFANLPPDQNAFRSFREGNKVFVIQKQRNGKGRFASVTVLGETKDKGSVIIPEGRGAGGWRGFSQEINGVLTPAVSALNHHRRQAPLLDGSGIQRSSHSNGDERSFKEVVILGNQIPKISHANAASAVESRKCSIADSMEMFLKVILQCGPDNKWVVQWAGVMDKPGGDPVIIQTQDPVDPKPAKIGPSLTTNLAAKPNKLSLVTKPTSVVKPAFNHFQKPDPKPKPPKPTPKFIWRPRSGSQLTGLGETSGTRAPPHVSGHSEAPEHVSVHTEGSESQFSESQTSDDQLSDSDLSLAPVSQLPTITEVFQEIGAVAKTWGSSSDWFIDLRDGRRLRLPMDLKNPVADPDAEITKKIIQWVSAHRDNFDVGCAEEGSSWGSQELEDGSEVSGMESESAILDIGKGESSYLAVVNSGESSEHLMIESQVVDVEDPGAIVVIDGGEVVGSEELVPLMVEPLAVAGPQDMEHASGEVDKGSGRTPSERVLRRLRGVGKVLGASFEGYEQRVMDLLMDIEARHQQKKDELLSTRRSSGRKYCRELKGLVSSINYEAKASREAKGKDKPDIICFQETKLELITKAIVRSLWRCHHVDWMFLGSNGASGGILLMWDKRLVEKIEDAVGSFSVSCKFKNVADQNVWMYSGVYGPNVDRERGLLWDELAGIRSWWGVPWVVGGDFNVVRFPSERFGSVGFSPAMHDFSDFIFANGLIDIPLSGGNFTWSNNREVASMSRIDRFLYTADWEEGFITISQKRLVRLTSDHFPVMLECGSVPRGRRPFRFENMWLKADGFLERVRDWWGSYQFTGTPSFVFAHKLKALKGDLRKWNVDEFGHVTMKKNMMMAELRELDVVEESRPLSVEEKCKKETTSVELDKLILMEEICWRQKSRALWLHEGDKNSKFFHRLANSHRNANSIAKLNIDGILSSDQDEIRNHIASFYEHLYMETGYSRPLLDGMQFSAISGEDAEWLERPFDEEEIAGVVHGFNGDKAPGPDGFSLAFFQKCWSVVRGEVLAVCQEFHEHCYFERSLNATFVSLIPKKHGADEIKDFRPISLVGGIYKIIAKMLAVRLSVVLGKIISPSQNAFVKGRQILDSVFIANECLDSRLKAEEPGVICKLDLEKAYDRVNWEFLLYLLQRCGFSAKWRRWISFCISSVRFSILINGSPCGFFQSSRGIRQGDPLSPLLFVIIMEALSRMIDKASGVGLLTGFSVGGEISDPLRISHLLFADDTLIFCEASPDNLIYLRAILTWFEAVSGLRVNLGKSELAQVGEVPHLEVLAEILGCKTSVFPMKYLGLPLGAHFKVQSIWDPIVEKLDRRLAGWKRMYLSKGGRLTLIKSTLSNLPTYYLSLFPIPAAVAKRIETIQRNFLWGDSEEVTKFHLVNWDLICTPFSNGGLNIRSLRRFNEALLGKWLWRFGVEREALWRQVVMVKYGALEGGWASKMPTGTYGVGLWKFIRSGWNKFSRMLQYEVGDGTRIRFWDDVWCIDSPLKSAYPELYRIARAKDAFVADNFQCRGNSIHWEVTFSRLAQDWELESFSSFLELLYSFTGIGSGEDKVCWKPSQSKYFQVKSYYKSLTTYGKDCFPWKSIWKAKVPPRVAFFSWTAALGRILTAENLRRRRVIIISWCCMCKVDGESVDHLLLHCAYAKELWDLVFAMFGIAWVMPATVRDLFDCWLGKMGKHPIHVIWRAVPHCLMWCLWRERNLRTFEGCEKHVADLKLLFLRLRLVLVFMFAFGMIGGAEMGFLRRHFPELCPGFEVDLPDLLNLIYSSKIRRDDDDCISWIPTKSKLFEDKRLTGVEHMGMMQLSLWYRAITSAYYRGAVGALLVYDVTRHVTFENVERWLKELRDHTDSNIVIMIVGNKADLRHLRAVSTEDATAFAEREHTYFMETSALESLNVENAFTEVLAQIYRVVSRKALDIGDDPAALPKGQNINVGSKDDVSAVKKVGCCSV</sequence>
<dbReference type="Pfam" id="PF00071">
    <property type="entry name" value="Ras"/>
    <property type="match status" value="2"/>
</dbReference>
<dbReference type="PROSITE" id="PS51419">
    <property type="entry name" value="RAB"/>
    <property type="match status" value="2"/>
</dbReference>
<dbReference type="SUPFAM" id="SSF56672">
    <property type="entry name" value="DNA/RNA polymerases"/>
    <property type="match status" value="1"/>
</dbReference>
<dbReference type="PRINTS" id="PR00449">
    <property type="entry name" value="RASTRNSFRMNG"/>
</dbReference>
<dbReference type="PANTHER" id="PTHR33116:SF78">
    <property type="entry name" value="OS12G0587133 PROTEIN"/>
    <property type="match status" value="1"/>
</dbReference>
<dbReference type="InterPro" id="IPR001806">
    <property type="entry name" value="Small_GTPase"/>
</dbReference>
<dbReference type="GO" id="GO:0005525">
    <property type="term" value="F:GTP binding"/>
    <property type="evidence" value="ECO:0007669"/>
    <property type="project" value="InterPro"/>
</dbReference>
<dbReference type="Pfam" id="PF03372">
    <property type="entry name" value="Exo_endo_phos"/>
    <property type="match status" value="1"/>
</dbReference>
<feature type="transmembrane region" description="Helical" evidence="2">
    <location>
        <begin position="1769"/>
        <end position="1791"/>
    </location>
</feature>
<dbReference type="Pfam" id="PF00078">
    <property type="entry name" value="RVT_1"/>
    <property type="match status" value="1"/>
</dbReference>
<dbReference type="InterPro" id="IPR000477">
    <property type="entry name" value="RT_dom"/>
</dbReference>
<dbReference type="GO" id="GO:0003924">
    <property type="term" value="F:GTPase activity"/>
    <property type="evidence" value="ECO:0007669"/>
    <property type="project" value="InterPro"/>
</dbReference>
<dbReference type="Gene3D" id="3.40.50.300">
    <property type="entry name" value="P-loop containing nucleotide triphosphate hydrolases"/>
    <property type="match status" value="2"/>
</dbReference>
<name>A0A2N9J3A5_FAGSY</name>
<dbReference type="InterPro" id="IPR026960">
    <property type="entry name" value="RVT-Znf"/>
</dbReference>
<feature type="compositionally biased region" description="Low complexity" evidence="1">
    <location>
        <begin position="402"/>
        <end position="415"/>
    </location>
</feature>
<evidence type="ECO:0000256" key="2">
    <source>
        <dbReference type="SAM" id="Phobius"/>
    </source>
</evidence>
<dbReference type="NCBIfam" id="TIGR00231">
    <property type="entry name" value="small_GTP"/>
    <property type="match status" value="2"/>
</dbReference>
<keyword evidence="2" id="KW-0812">Transmembrane</keyword>
<dbReference type="Gene3D" id="3.60.10.10">
    <property type="entry name" value="Endonuclease/exonuclease/phosphatase"/>
    <property type="match status" value="1"/>
</dbReference>
<protein>
    <recommendedName>
        <fullName evidence="3">Reverse transcriptase domain-containing protein</fullName>
    </recommendedName>
</protein>
<evidence type="ECO:0000259" key="3">
    <source>
        <dbReference type="PROSITE" id="PS50878"/>
    </source>
</evidence>
<feature type="compositionally biased region" description="Polar residues" evidence="1">
    <location>
        <begin position="361"/>
        <end position="374"/>
    </location>
</feature>
<dbReference type="SUPFAM" id="SSF56219">
    <property type="entry name" value="DNase I-like"/>
    <property type="match status" value="1"/>
</dbReference>
<proteinExistence type="predicted"/>
<organism evidence="4">
    <name type="scientific">Fagus sylvatica</name>
    <name type="common">Beechnut</name>
    <dbReference type="NCBI Taxonomy" id="28930"/>
    <lineage>
        <taxon>Eukaryota</taxon>
        <taxon>Viridiplantae</taxon>
        <taxon>Streptophyta</taxon>
        <taxon>Embryophyta</taxon>
        <taxon>Tracheophyta</taxon>
        <taxon>Spermatophyta</taxon>
        <taxon>Magnoliopsida</taxon>
        <taxon>eudicotyledons</taxon>
        <taxon>Gunneridae</taxon>
        <taxon>Pentapetalae</taxon>
        <taxon>rosids</taxon>
        <taxon>fabids</taxon>
        <taxon>Fagales</taxon>
        <taxon>Fagaceae</taxon>
        <taxon>Fagus</taxon>
    </lineage>
</organism>
<dbReference type="InterPro" id="IPR005135">
    <property type="entry name" value="Endo/exonuclease/phosphatase"/>
</dbReference>
<dbReference type="InterPro" id="IPR005225">
    <property type="entry name" value="Small_GTP-bd"/>
</dbReference>
<dbReference type="InterPro" id="IPR027417">
    <property type="entry name" value="P-loop_NTPase"/>
</dbReference>
<feature type="compositionally biased region" description="Basic and acidic residues" evidence="1">
    <location>
        <begin position="385"/>
        <end position="396"/>
    </location>
</feature>
<feature type="domain" description="Reverse transcriptase" evidence="3">
    <location>
        <begin position="1137"/>
        <end position="1417"/>
    </location>
</feature>
<evidence type="ECO:0000313" key="4">
    <source>
        <dbReference type="EMBL" id="SPD31064.1"/>
    </source>
</evidence>